<sequence length="113" mass="12789">MFEMNVSFYELAEAGWCYTGDKDRVKCWYCSGVLQKWNVDDDPWEEHAKCTTSRKYAYADDLTLLHSAGDWQSMERHLSQDMQTLTAISPEMEAAAQQDSVGGLPPQQQGSTA</sequence>
<dbReference type="InterPro" id="IPR050784">
    <property type="entry name" value="IAP"/>
</dbReference>
<dbReference type="InterPro" id="IPR001370">
    <property type="entry name" value="BIR_rpt"/>
</dbReference>
<organism evidence="2 3">
    <name type="scientific">Clavelina lepadiformis</name>
    <name type="common">Light-bulb sea squirt</name>
    <name type="synonym">Ascidia lepadiformis</name>
    <dbReference type="NCBI Taxonomy" id="159417"/>
    <lineage>
        <taxon>Eukaryota</taxon>
        <taxon>Metazoa</taxon>
        <taxon>Chordata</taxon>
        <taxon>Tunicata</taxon>
        <taxon>Ascidiacea</taxon>
        <taxon>Aplousobranchia</taxon>
        <taxon>Clavelinidae</taxon>
        <taxon>Clavelina</taxon>
    </lineage>
</organism>
<name>A0ABP0G1N9_CLALP</name>
<evidence type="ECO:0000256" key="1">
    <source>
        <dbReference type="SAM" id="MobiDB-lite"/>
    </source>
</evidence>
<evidence type="ECO:0000313" key="3">
    <source>
        <dbReference type="Proteomes" id="UP001642483"/>
    </source>
</evidence>
<feature type="region of interest" description="Disordered" evidence="1">
    <location>
        <begin position="91"/>
        <end position="113"/>
    </location>
</feature>
<protein>
    <submittedName>
        <fullName evidence="2">Uncharacterized protein</fullName>
    </submittedName>
</protein>
<dbReference type="PANTHER" id="PTHR10044">
    <property type="entry name" value="INHIBITOR OF APOPTOSIS"/>
    <property type="match status" value="1"/>
</dbReference>
<dbReference type="Proteomes" id="UP001642483">
    <property type="component" value="Unassembled WGS sequence"/>
</dbReference>
<dbReference type="SMART" id="SM00238">
    <property type="entry name" value="BIR"/>
    <property type="match status" value="1"/>
</dbReference>
<dbReference type="PROSITE" id="PS50143">
    <property type="entry name" value="BIR_REPEAT_2"/>
    <property type="match status" value="1"/>
</dbReference>
<dbReference type="EMBL" id="CAWYQH010000101">
    <property type="protein sequence ID" value="CAK8685763.1"/>
    <property type="molecule type" value="Genomic_DNA"/>
</dbReference>
<accession>A0ABP0G1N9</accession>
<comment type="caution">
    <text evidence="2">The sequence shown here is derived from an EMBL/GenBank/DDBJ whole genome shotgun (WGS) entry which is preliminary data.</text>
</comment>
<evidence type="ECO:0000313" key="2">
    <source>
        <dbReference type="EMBL" id="CAK8685763.1"/>
    </source>
</evidence>
<gene>
    <name evidence="2" type="ORF">CVLEPA_LOCUS16860</name>
</gene>
<dbReference type="Gene3D" id="1.10.1170.10">
    <property type="entry name" value="Inhibitor Of Apoptosis Protein (2mihbC-IAP-1), Chain A"/>
    <property type="match status" value="1"/>
</dbReference>
<proteinExistence type="predicted"/>
<dbReference type="PANTHER" id="PTHR10044:SF139">
    <property type="entry name" value="DEATH-ASSOCIATED INHIBITOR OF APOPTOSIS 2"/>
    <property type="match status" value="1"/>
</dbReference>
<dbReference type="SUPFAM" id="SSF57924">
    <property type="entry name" value="Inhibitor of apoptosis (IAP) repeat"/>
    <property type="match status" value="1"/>
</dbReference>
<dbReference type="CDD" id="cd00022">
    <property type="entry name" value="BIR"/>
    <property type="match status" value="1"/>
</dbReference>
<dbReference type="Pfam" id="PF00653">
    <property type="entry name" value="BIR"/>
    <property type="match status" value="1"/>
</dbReference>
<reference evidence="2 3" key="1">
    <citation type="submission" date="2024-02" db="EMBL/GenBank/DDBJ databases">
        <authorList>
            <person name="Daric V."/>
            <person name="Darras S."/>
        </authorList>
    </citation>
    <scope>NUCLEOTIDE SEQUENCE [LARGE SCALE GENOMIC DNA]</scope>
</reference>
<keyword evidence="3" id="KW-1185">Reference proteome</keyword>